<reference evidence="1 2" key="1">
    <citation type="journal article" date="2021" name="Nat. Commun.">
        <title>Genetic determinants of endophytism in the Arabidopsis root mycobiome.</title>
        <authorList>
            <person name="Mesny F."/>
            <person name="Miyauchi S."/>
            <person name="Thiergart T."/>
            <person name="Pickel B."/>
            <person name="Atanasova L."/>
            <person name="Karlsson M."/>
            <person name="Huettel B."/>
            <person name="Barry K.W."/>
            <person name="Haridas S."/>
            <person name="Chen C."/>
            <person name="Bauer D."/>
            <person name="Andreopoulos W."/>
            <person name="Pangilinan J."/>
            <person name="LaButti K."/>
            <person name="Riley R."/>
            <person name="Lipzen A."/>
            <person name="Clum A."/>
            <person name="Drula E."/>
            <person name="Henrissat B."/>
            <person name="Kohler A."/>
            <person name="Grigoriev I.V."/>
            <person name="Martin F.M."/>
            <person name="Hacquard S."/>
        </authorList>
    </citation>
    <scope>NUCLEOTIDE SEQUENCE [LARGE SCALE GENOMIC DNA]</scope>
    <source>
        <strain evidence="1 2">MPI-SDFR-AT-0079</strain>
    </source>
</reference>
<keyword evidence="2" id="KW-1185">Reference proteome</keyword>
<protein>
    <submittedName>
        <fullName evidence="1">Uncharacterized protein</fullName>
    </submittedName>
</protein>
<proteinExistence type="predicted"/>
<sequence>MRAWLCATYTTGSFRVSFGGLWVTHSESIHRYRSGLQDAWYIVIKSHMTNEVRLAQGGTSIHELIYSDAAQVVDGPAGDRTYRTAFGAYMPPLHCSSAQPKHEMVSPGFSVPSFELTTLNCRMHMWMGGR</sequence>
<gene>
    <name evidence="1" type="ORF">F5144DRAFT_282697</name>
</gene>
<organism evidence="1 2">
    <name type="scientific">Chaetomium tenue</name>
    <dbReference type="NCBI Taxonomy" id="1854479"/>
    <lineage>
        <taxon>Eukaryota</taxon>
        <taxon>Fungi</taxon>
        <taxon>Dikarya</taxon>
        <taxon>Ascomycota</taxon>
        <taxon>Pezizomycotina</taxon>
        <taxon>Sordariomycetes</taxon>
        <taxon>Sordariomycetidae</taxon>
        <taxon>Sordariales</taxon>
        <taxon>Chaetomiaceae</taxon>
        <taxon>Chaetomium</taxon>
    </lineage>
</organism>
<evidence type="ECO:0000313" key="2">
    <source>
        <dbReference type="Proteomes" id="UP000724584"/>
    </source>
</evidence>
<evidence type="ECO:0000313" key="1">
    <source>
        <dbReference type="EMBL" id="KAH6627736.1"/>
    </source>
</evidence>
<dbReference type="Proteomes" id="UP000724584">
    <property type="component" value="Unassembled WGS sequence"/>
</dbReference>
<name>A0ACB7P157_9PEZI</name>
<comment type="caution">
    <text evidence="1">The sequence shown here is derived from an EMBL/GenBank/DDBJ whole genome shotgun (WGS) entry which is preliminary data.</text>
</comment>
<accession>A0ACB7P157</accession>
<dbReference type="EMBL" id="JAGIZQ010000005">
    <property type="protein sequence ID" value="KAH6627736.1"/>
    <property type="molecule type" value="Genomic_DNA"/>
</dbReference>